<name>A0AA88LRA9_CHASR</name>
<evidence type="ECO:0000256" key="5">
    <source>
        <dbReference type="ARBA" id="ARBA00023136"/>
    </source>
</evidence>
<keyword evidence="11" id="KW-1185">Reference proteome</keyword>
<dbReference type="Proteomes" id="UP001187415">
    <property type="component" value="Unassembled WGS sequence"/>
</dbReference>
<evidence type="ECO:0000256" key="8">
    <source>
        <dbReference type="SAM" id="Phobius"/>
    </source>
</evidence>
<keyword evidence="6" id="KW-0675">Receptor</keyword>
<feature type="domain" description="Fibronectin type-III" evidence="9">
    <location>
        <begin position="164"/>
        <end position="243"/>
    </location>
</feature>
<keyword evidence="4 8" id="KW-1133">Transmembrane helix</keyword>
<evidence type="ECO:0000256" key="2">
    <source>
        <dbReference type="ARBA" id="ARBA00022692"/>
    </source>
</evidence>
<comment type="caution">
    <text evidence="10">The sequence shown here is derived from an EMBL/GenBank/DDBJ whole genome shotgun (WGS) entry which is preliminary data.</text>
</comment>
<reference evidence="10" key="1">
    <citation type="submission" date="2023-07" db="EMBL/GenBank/DDBJ databases">
        <title>Chromosome-level Genome Assembly of Striped Snakehead (Channa striata).</title>
        <authorList>
            <person name="Liu H."/>
        </authorList>
    </citation>
    <scope>NUCLEOTIDE SEQUENCE</scope>
    <source>
        <strain evidence="10">Gz</strain>
        <tissue evidence="10">Muscle</tissue>
    </source>
</reference>
<sequence>MRVNRRRLAMKLFAVHPVVWLIFLGLWVSYCYETESNNPDVCQQDLDTDLPYIECSSGHEETENRIKVNQNFSCYLHPRNLLNCSWSLQDLQKDEQLSVHISVCDNNTTTDVSWNGSSMERVGSKYLNLHGNVLSFVVFQFNMSLHDQWTSFTFMYDMDFIDIPSPPSNISATVKDEYLTVTWNLPGTQSPKPVGSNCFEYQVYLGYEQGPINISEKLFYSELYDPNHTYEVKIRVQKKNSCGRYPAWSEWSHSVSLEKSVYKLNKLVIISISLGIPMILLAVLLLVRYQRVSELLFPPIPCPPPKYIYFLEKNDPSSFFHLAQPVKVEEEITEVEDTKENTGKIL</sequence>
<dbReference type="SUPFAM" id="SSF49265">
    <property type="entry name" value="Fibronectin type III"/>
    <property type="match status" value="1"/>
</dbReference>
<dbReference type="InterPro" id="IPR036116">
    <property type="entry name" value="FN3_sf"/>
</dbReference>
<organism evidence="10 11">
    <name type="scientific">Channa striata</name>
    <name type="common">Snakehead murrel</name>
    <name type="synonym">Ophicephalus striatus</name>
    <dbReference type="NCBI Taxonomy" id="64152"/>
    <lineage>
        <taxon>Eukaryota</taxon>
        <taxon>Metazoa</taxon>
        <taxon>Chordata</taxon>
        <taxon>Craniata</taxon>
        <taxon>Vertebrata</taxon>
        <taxon>Euteleostomi</taxon>
        <taxon>Actinopterygii</taxon>
        <taxon>Neopterygii</taxon>
        <taxon>Teleostei</taxon>
        <taxon>Neoteleostei</taxon>
        <taxon>Acanthomorphata</taxon>
        <taxon>Anabantaria</taxon>
        <taxon>Anabantiformes</taxon>
        <taxon>Channoidei</taxon>
        <taxon>Channidae</taxon>
        <taxon>Channa</taxon>
    </lineage>
</organism>
<dbReference type="InterPro" id="IPR003961">
    <property type="entry name" value="FN3_dom"/>
</dbReference>
<keyword evidence="2 8" id="KW-0812">Transmembrane</keyword>
<evidence type="ECO:0000256" key="7">
    <source>
        <dbReference type="ARBA" id="ARBA00023180"/>
    </source>
</evidence>
<dbReference type="Gene3D" id="2.60.40.10">
    <property type="entry name" value="Immunoglobulins"/>
    <property type="match status" value="1"/>
</dbReference>
<dbReference type="CDD" id="cd00063">
    <property type="entry name" value="FN3"/>
    <property type="match status" value="1"/>
</dbReference>
<keyword evidence="7" id="KW-0325">Glycoprotein</keyword>
<dbReference type="SMART" id="SM00060">
    <property type="entry name" value="FN3"/>
    <property type="match status" value="1"/>
</dbReference>
<dbReference type="GO" id="GO:0009897">
    <property type="term" value="C:external side of plasma membrane"/>
    <property type="evidence" value="ECO:0007669"/>
    <property type="project" value="TreeGrafter"/>
</dbReference>
<keyword evidence="5 8" id="KW-0472">Membrane</keyword>
<evidence type="ECO:0000313" key="11">
    <source>
        <dbReference type="Proteomes" id="UP001187415"/>
    </source>
</evidence>
<dbReference type="PANTHER" id="PTHR23037">
    <property type="entry name" value="CYTOKINE RECEPTOR"/>
    <property type="match status" value="1"/>
</dbReference>
<keyword evidence="3" id="KW-0732">Signal</keyword>
<evidence type="ECO:0000256" key="4">
    <source>
        <dbReference type="ARBA" id="ARBA00022989"/>
    </source>
</evidence>
<dbReference type="PANTHER" id="PTHR23037:SF46">
    <property type="entry name" value="INTERLEUKIN 5 RECEPTOR SUBUNIT ALPHA"/>
    <property type="match status" value="1"/>
</dbReference>
<evidence type="ECO:0000259" key="9">
    <source>
        <dbReference type="SMART" id="SM00060"/>
    </source>
</evidence>
<accession>A0AA88LRA9</accession>
<feature type="transmembrane region" description="Helical" evidence="8">
    <location>
        <begin position="267"/>
        <end position="287"/>
    </location>
</feature>
<dbReference type="GO" id="GO:0004896">
    <property type="term" value="F:cytokine receptor activity"/>
    <property type="evidence" value="ECO:0007669"/>
    <property type="project" value="TreeGrafter"/>
</dbReference>
<comment type="subcellular location">
    <subcellularLocation>
        <location evidence="1">Membrane</location>
        <topology evidence="1">Single-pass type I membrane protein</topology>
    </subcellularLocation>
</comment>
<protein>
    <recommendedName>
        <fullName evidence="9">Fibronectin type-III domain-containing protein</fullName>
    </recommendedName>
</protein>
<feature type="transmembrane region" description="Helical" evidence="8">
    <location>
        <begin position="12"/>
        <end position="30"/>
    </location>
</feature>
<dbReference type="InterPro" id="IPR013783">
    <property type="entry name" value="Ig-like_fold"/>
</dbReference>
<evidence type="ECO:0000256" key="1">
    <source>
        <dbReference type="ARBA" id="ARBA00004479"/>
    </source>
</evidence>
<evidence type="ECO:0000256" key="3">
    <source>
        <dbReference type="ARBA" id="ARBA00022729"/>
    </source>
</evidence>
<dbReference type="EMBL" id="JAUPFM010000018">
    <property type="protein sequence ID" value="KAK2822015.1"/>
    <property type="molecule type" value="Genomic_DNA"/>
</dbReference>
<evidence type="ECO:0000313" key="10">
    <source>
        <dbReference type="EMBL" id="KAK2822015.1"/>
    </source>
</evidence>
<dbReference type="AlphaFoldDB" id="A0AA88LRA9"/>
<proteinExistence type="predicted"/>
<evidence type="ECO:0000256" key="6">
    <source>
        <dbReference type="ARBA" id="ARBA00023170"/>
    </source>
</evidence>
<gene>
    <name evidence="10" type="ORF">Q5P01_022080</name>
</gene>